<dbReference type="InterPro" id="IPR012347">
    <property type="entry name" value="Ferritin-like"/>
</dbReference>
<name>A0A419AC24_9RHOB</name>
<proteinExistence type="predicted"/>
<keyword evidence="2" id="KW-1185">Reference proteome</keyword>
<organism evidence="1 2">
    <name type="scientific">Paracoccus siganidrum</name>
    <dbReference type="NCBI Taxonomy" id="1276757"/>
    <lineage>
        <taxon>Bacteria</taxon>
        <taxon>Pseudomonadati</taxon>
        <taxon>Pseudomonadota</taxon>
        <taxon>Alphaproteobacteria</taxon>
        <taxon>Rhodobacterales</taxon>
        <taxon>Paracoccaceae</taxon>
        <taxon>Paracoccus</taxon>
    </lineage>
</organism>
<dbReference type="SUPFAM" id="SSF47240">
    <property type="entry name" value="Ferritin-like"/>
    <property type="match status" value="1"/>
</dbReference>
<dbReference type="RefSeq" id="WP_119896384.1">
    <property type="nucleotide sequence ID" value="NZ_QNRC01000021.1"/>
</dbReference>
<dbReference type="Gene3D" id="1.20.1260.10">
    <property type="match status" value="1"/>
</dbReference>
<evidence type="ECO:0000313" key="1">
    <source>
        <dbReference type="EMBL" id="RJL21535.1"/>
    </source>
</evidence>
<comment type="caution">
    <text evidence="1">The sequence shown here is derived from an EMBL/GenBank/DDBJ whole genome shotgun (WGS) entry which is preliminary data.</text>
</comment>
<dbReference type="InterPro" id="IPR009078">
    <property type="entry name" value="Ferritin-like_SF"/>
</dbReference>
<dbReference type="PANTHER" id="PTHR30565">
    <property type="entry name" value="PROTEIN YCIF"/>
    <property type="match status" value="1"/>
</dbReference>
<dbReference type="InterPro" id="IPR010287">
    <property type="entry name" value="DUF892_YciF-like"/>
</dbReference>
<dbReference type="EMBL" id="QZEW01000004">
    <property type="protein sequence ID" value="RJL21535.1"/>
    <property type="molecule type" value="Genomic_DNA"/>
</dbReference>
<dbReference type="Proteomes" id="UP000283587">
    <property type="component" value="Unassembled WGS sequence"/>
</dbReference>
<accession>A0A419AC24</accession>
<evidence type="ECO:0000313" key="2">
    <source>
        <dbReference type="Proteomes" id="UP000283587"/>
    </source>
</evidence>
<gene>
    <name evidence="1" type="ORF">D3P05_01310</name>
</gene>
<reference evidence="2" key="1">
    <citation type="submission" date="2018-09" db="EMBL/GenBank/DDBJ databases">
        <title>Paracoccus onubensis nov. sp. a moderate halophilic bacterium isolated from Gruta de las Maravillas (Aracena, Spain).</title>
        <authorList>
            <person name="Jurado V."/>
            <person name="Gutierrez-Patricio S."/>
            <person name="Gonzalez-Pimentel J.L."/>
            <person name="Miller A.Z."/>
            <person name="Laiz L."/>
            <person name="Saiz-Jimenez C."/>
        </authorList>
    </citation>
    <scope>NUCLEOTIDE SEQUENCE [LARGE SCALE GENOMIC DNA]</scope>
    <source>
        <strain evidence="2">DSM 26381</strain>
    </source>
</reference>
<sequence length="166" mass="18467">MEIHDTYLSWLRDAHAMEEQALAMLASMSDRLAHYDSLRARIDQHIAETQRQKEALRQLLERDSGTSLMKDVSGKILATGQALGGVFASDEVIKGTIAGYTFEHMEIASYNVLIATARIIGDSEAIKIYEQNLAEEQSMANWLAQNIEATTDFYLRSLGSDEPAKG</sequence>
<dbReference type="OrthoDB" id="7273732at2"/>
<dbReference type="Pfam" id="PF05974">
    <property type="entry name" value="DUF892"/>
    <property type="match status" value="1"/>
</dbReference>
<dbReference type="AlphaFoldDB" id="A0A419AC24"/>
<protein>
    <submittedName>
        <fullName evidence="1">Ferritin-like domain-containing protein</fullName>
    </submittedName>
</protein>
<dbReference type="PANTHER" id="PTHR30565:SF9">
    <property type="entry name" value="PROTEIN YCIF"/>
    <property type="match status" value="1"/>
</dbReference>
<dbReference type="InterPro" id="IPR047114">
    <property type="entry name" value="YciF"/>
</dbReference>